<reference evidence="2 3" key="1">
    <citation type="submission" date="2018-07" db="EMBL/GenBank/DDBJ databases">
        <title>Lottiidibacillus patelloidae gen. nov., sp. nov., isolated from the intestinal tract of a marine limpet and the reclassification of B. taeanensis BH030017T, B. algicola KMM 3737T and B. hwajinpoensis SW-72T as genus Lottiidibacillus.</title>
        <authorList>
            <person name="Liu R."/>
            <person name="Huang Z."/>
        </authorList>
    </citation>
    <scope>NUCLEOTIDE SEQUENCE [LARGE SCALE GENOMIC DNA]</scope>
    <source>
        <strain evidence="2 3">BH030017</strain>
    </source>
</reference>
<proteinExistence type="predicted"/>
<dbReference type="PANTHER" id="PTHR40112">
    <property type="entry name" value="H2HPP ISOMERASE"/>
    <property type="match status" value="1"/>
</dbReference>
<dbReference type="InterPro" id="IPR014710">
    <property type="entry name" value="RmlC-like_jellyroll"/>
</dbReference>
<comment type="caution">
    <text evidence="2">The sequence shown here is derived from an EMBL/GenBank/DDBJ whole genome shotgun (WGS) entry which is preliminary data.</text>
</comment>
<dbReference type="Proteomes" id="UP000253314">
    <property type="component" value="Unassembled WGS sequence"/>
</dbReference>
<dbReference type="Gene3D" id="2.60.120.10">
    <property type="entry name" value="Jelly Rolls"/>
    <property type="match status" value="1"/>
</dbReference>
<keyword evidence="3" id="KW-1185">Reference proteome</keyword>
<dbReference type="SUPFAM" id="SSF51182">
    <property type="entry name" value="RmlC-like cupins"/>
    <property type="match status" value="1"/>
</dbReference>
<sequence length="79" mass="8900">MMTEVTFEKNAVGAVHSHPHEQISYIVEGVFQFNLNGQIHIVKKGDSVYVPSNTSHGVKALEHHSIILDVFTPQREDFI</sequence>
<accession>A0A366XXI2</accession>
<feature type="domain" description="Cupin type-2" evidence="1">
    <location>
        <begin position="4"/>
        <end position="62"/>
    </location>
</feature>
<dbReference type="InterPro" id="IPR052535">
    <property type="entry name" value="Bacilysin_H2HPP_isomerase"/>
</dbReference>
<dbReference type="Pfam" id="PF07883">
    <property type="entry name" value="Cupin_2"/>
    <property type="match status" value="1"/>
</dbReference>
<protein>
    <submittedName>
        <fullName evidence="2">Cupin domain-containing protein</fullName>
    </submittedName>
</protein>
<dbReference type="CDD" id="cd02238">
    <property type="entry name" value="cupin_KdgF"/>
    <property type="match status" value="1"/>
</dbReference>
<evidence type="ECO:0000259" key="1">
    <source>
        <dbReference type="Pfam" id="PF07883"/>
    </source>
</evidence>
<dbReference type="PANTHER" id="PTHR40112:SF1">
    <property type="entry name" value="H2HPP ISOMERASE"/>
    <property type="match status" value="1"/>
</dbReference>
<gene>
    <name evidence="2" type="ORF">DS031_09310</name>
</gene>
<evidence type="ECO:0000313" key="2">
    <source>
        <dbReference type="EMBL" id="RBW69855.1"/>
    </source>
</evidence>
<evidence type="ECO:0000313" key="3">
    <source>
        <dbReference type="Proteomes" id="UP000253314"/>
    </source>
</evidence>
<dbReference type="InterPro" id="IPR013096">
    <property type="entry name" value="Cupin_2"/>
</dbReference>
<organism evidence="2 3">
    <name type="scientific">Bacillus taeanensis</name>
    <dbReference type="NCBI Taxonomy" id="273032"/>
    <lineage>
        <taxon>Bacteria</taxon>
        <taxon>Bacillati</taxon>
        <taxon>Bacillota</taxon>
        <taxon>Bacilli</taxon>
        <taxon>Bacillales</taxon>
        <taxon>Bacillaceae</taxon>
        <taxon>Bacillus</taxon>
    </lineage>
</organism>
<dbReference type="OrthoDB" id="9811153at2"/>
<name>A0A366XXI2_9BACI</name>
<dbReference type="AlphaFoldDB" id="A0A366XXI2"/>
<dbReference type="InterPro" id="IPR025499">
    <property type="entry name" value="KdgF"/>
</dbReference>
<dbReference type="EMBL" id="QOCW01000008">
    <property type="protein sequence ID" value="RBW69855.1"/>
    <property type="molecule type" value="Genomic_DNA"/>
</dbReference>
<dbReference type="InterPro" id="IPR011051">
    <property type="entry name" value="RmlC_Cupin_sf"/>
</dbReference>
<dbReference type="PIRSF" id="PIRSF029883">
    <property type="entry name" value="KdgF"/>
    <property type="match status" value="1"/>
</dbReference>